<feature type="domain" description="Protein kinase" evidence="11">
    <location>
        <begin position="561"/>
        <end position="986"/>
    </location>
</feature>
<proteinExistence type="predicted"/>
<dbReference type="InterPro" id="IPR011009">
    <property type="entry name" value="Kinase-like_dom_sf"/>
</dbReference>
<evidence type="ECO:0000256" key="8">
    <source>
        <dbReference type="ARBA" id="ARBA00048679"/>
    </source>
</evidence>
<dbReference type="Gene3D" id="2.130.10.10">
    <property type="entry name" value="YVTN repeat-like/Quinoprotein amine dehydrogenase"/>
    <property type="match status" value="1"/>
</dbReference>
<keyword evidence="6" id="KW-0067">ATP-binding</keyword>
<keyword evidence="3" id="KW-0808">Transferase</keyword>
<dbReference type="AlphaFoldDB" id="A0A9K3GGI5"/>
<dbReference type="PANTHER" id="PTHR24361:SF433">
    <property type="entry name" value="PROTEIN KINASE DOMAIN-CONTAINING PROTEIN"/>
    <property type="match status" value="1"/>
</dbReference>
<feature type="region of interest" description="Disordered" evidence="10">
    <location>
        <begin position="1"/>
        <end position="22"/>
    </location>
</feature>
<evidence type="ECO:0000256" key="5">
    <source>
        <dbReference type="ARBA" id="ARBA00022777"/>
    </source>
</evidence>
<dbReference type="InterPro" id="IPR015943">
    <property type="entry name" value="WD40/YVTN_repeat-like_dom_sf"/>
</dbReference>
<dbReference type="SUPFAM" id="SSF56112">
    <property type="entry name" value="Protein kinase-like (PK-like)"/>
    <property type="match status" value="1"/>
</dbReference>
<evidence type="ECO:0000256" key="3">
    <source>
        <dbReference type="ARBA" id="ARBA00022679"/>
    </source>
</evidence>
<reference evidence="12 13" key="1">
    <citation type="journal article" date="2018" name="PLoS ONE">
        <title>The draft genome of Kipferlia bialata reveals reductive genome evolution in fornicate parasites.</title>
        <authorList>
            <person name="Tanifuji G."/>
            <person name="Takabayashi S."/>
            <person name="Kume K."/>
            <person name="Takagi M."/>
            <person name="Nakayama T."/>
            <person name="Kamikawa R."/>
            <person name="Inagaki Y."/>
            <person name="Hashimoto T."/>
        </authorList>
    </citation>
    <scope>NUCLEOTIDE SEQUENCE [LARGE SCALE GENOMIC DNA]</scope>
    <source>
        <strain evidence="12">NY0173</strain>
    </source>
</reference>
<evidence type="ECO:0000256" key="4">
    <source>
        <dbReference type="ARBA" id="ARBA00022741"/>
    </source>
</evidence>
<organism evidence="12 13">
    <name type="scientific">Kipferlia bialata</name>
    <dbReference type="NCBI Taxonomy" id="797122"/>
    <lineage>
        <taxon>Eukaryota</taxon>
        <taxon>Metamonada</taxon>
        <taxon>Carpediemonas-like organisms</taxon>
        <taxon>Kipferlia</taxon>
    </lineage>
</organism>
<dbReference type="PROSITE" id="PS50011">
    <property type="entry name" value="PROTEIN_KINASE_DOM"/>
    <property type="match status" value="1"/>
</dbReference>
<keyword evidence="5" id="KW-0418">Kinase</keyword>
<dbReference type="InterPro" id="IPR011047">
    <property type="entry name" value="Quinoprotein_ADH-like_sf"/>
</dbReference>
<comment type="caution">
    <text evidence="12">The sequence shown here is derived from an EMBL/GenBank/DDBJ whole genome shotgun (WGS) entry which is preliminary data.</text>
</comment>
<evidence type="ECO:0000259" key="11">
    <source>
        <dbReference type="PROSITE" id="PS50011"/>
    </source>
</evidence>
<dbReference type="Gene3D" id="1.10.510.10">
    <property type="entry name" value="Transferase(Phosphotransferase) domain 1"/>
    <property type="match status" value="2"/>
</dbReference>
<dbReference type="Pfam" id="PF00069">
    <property type="entry name" value="Pkinase"/>
    <property type="match status" value="1"/>
</dbReference>
<evidence type="ECO:0000256" key="2">
    <source>
        <dbReference type="ARBA" id="ARBA00022527"/>
    </source>
</evidence>
<dbReference type="GO" id="GO:0004674">
    <property type="term" value="F:protein serine/threonine kinase activity"/>
    <property type="evidence" value="ECO:0007669"/>
    <property type="project" value="UniProtKB-KW"/>
</dbReference>
<evidence type="ECO:0000256" key="6">
    <source>
        <dbReference type="ARBA" id="ARBA00022840"/>
    </source>
</evidence>
<comment type="catalytic activity">
    <reaction evidence="7">
        <text>L-threonyl-[protein] + ATP = O-phospho-L-threonyl-[protein] + ADP + H(+)</text>
        <dbReference type="Rhea" id="RHEA:46608"/>
        <dbReference type="Rhea" id="RHEA-COMP:11060"/>
        <dbReference type="Rhea" id="RHEA-COMP:11605"/>
        <dbReference type="ChEBI" id="CHEBI:15378"/>
        <dbReference type="ChEBI" id="CHEBI:30013"/>
        <dbReference type="ChEBI" id="CHEBI:30616"/>
        <dbReference type="ChEBI" id="CHEBI:61977"/>
        <dbReference type="ChEBI" id="CHEBI:456216"/>
        <dbReference type="EC" id="2.7.11.1"/>
    </reaction>
</comment>
<dbReference type="GO" id="GO:0005737">
    <property type="term" value="C:cytoplasm"/>
    <property type="evidence" value="ECO:0007669"/>
    <property type="project" value="TreeGrafter"/>
</dbReference>
<name>A0A9K3GGI5_9EUKA</name>
<evidence type="ECO:0000256" key="1">
    <source>
        <dbReference type="ARBA" id="ARBA00012513"/>
    </source>
</evidence>
<sequence length="996" mass="105502">MVNINPLRRGKRVESSPSSVRTHYTEGTSLDALLLGKIGEVLAVSEASIERIPLGMSQGNKKDKGRSTFPLSLPTGVTVSDALILKAPGTHGLSIAVGQDNGITRVFNPADGREILALAPPPPLSPVTCLGSVTPDRDDADTPFRMLIGSSDGCVRVWDVAGGVETGTCVPKTRSGVCSVVHVPCGSSSRANRELIVVSYLDGSVAEYDVAGHFRRNLSLSVDSTSPFTSLCYDSVTGLVFGACATCIVAWDILSSVSFPVMHKEESGVVRLCVHTSRPVGEAEAGESVLFTGSDTGYVQAFQVAYNSSFALGTLFSACAPVKVVAGPVSVLIPPSSSSQTSSSLISAGLRTLVTASLDALLDGTQGAALQVGATPALAWDRAGIQRFNSELAALESVPDSEVDAMVADLFSAAQGSDKAGQDDMQKAVIADANQRGRALLTHYKVTQGESGAETLNQYRDEMKGLIVDHTETAAARLSELNALLQELIPSSAAGEGEGEGVFGVDTLRHRHAAEKESLAETHARELEALREQHRREQAEYSESALPARRINSAAKAATALEVYRAKAKREVGGVATSLRLSYLKLMPYFVIGERYVVLPRFTEAGQLNPKPLPCGLLSAYDVETDTTVCVRQIPPKYPVYNNPKAPIRSFSDPGLLEVVGEGTAMREASTFFLAFKEAPAVSLLDVLSGPAARQYSVKETARFLYGIAQTLLKLTSYGRLVHRDLRPSQILVSPQSSTGEAGEGKETLGDAVLFHLGAMRALDLNETTELGTVWASPEVLCGGISMRSDVWSLGVLALKMLLPVARSEGEKVPCRSDKLISPHEVPDAEYLSDFNVLVDRAVSSCQQMVMLASDTGRYLTGASVTSAAHSGNVPSYGLGVLQACLEPTSLVDSPTSGETGEVGESESKSEAVATPPTDTTQEGEGVAKEEPGVVASATHRLDSADVVSSMLPAADAVTVDFIKRCLTFNPKTRPGLKTMMQHEFFAMFGLGVDTM</sequence>
<evidence type="ECO:0000313" key="13">
    <source>
        <dbReference type="Proteomes" id="UP000265618"/>
    </source>
</evidence>
<dbReference type="OrthoDB" id="10251829at2759"/>
<evidence type="ECO:0000256" key="9">
    <source>
        <dbReference type="SAM" id="Coils"/>
    </source>
</evidence>
<accession>A0A9K3GGI5</accession>
<gene>
    <name evidence="12" type="ORF">KIPB_003208</name>
</gene>
<dbReference type="EMBL" id="BDIP01000599">
    <property type="protein sequence ID" value="GIQ82123.1"/>
    <property type="molecule type" value="Genomic_DNA"/>
</dbReference>
<keyword evidence="4" id="KW-0547">Nucleotide-binding</keyword>
<keyword evidence="9" id="KW-0175">Coiled coil</keyword>
<keyword evidence="13" id="KW-1185">Reference proteome</keyword>
<comment type="catalytic activity">
    <reaction evidence="8">
        <text>L-seryl-[protein] + ATP = O-phospho-L-seryl-[protein] + ADP + H(+)</text>
        <dbReference type="Rhea" id="RHEA:17989"/>
        <dbReference type="Rhea" id="RHEA-COMP:9863"/>
        <dbReference type="Rhea" id="RHEA-COMP:11604"/>
        <dbReference type="ChEBI" id="CHEBI:15378"/>
        <dbReference type="ChEBI" id="CHEBI:29999"/>
        <dbReference type="ChEBI" id="CHEBI:30616"/>
        <dbReference type="ChEBI" id="CHEBI:83421"/>
        <dbReference type="ChEBI" id="CHEBI:456216"/>
        <dbReference type="EC" id="2.7.11.1"/>
    </reaction>
</comment>
<evidence type="ECO:0000256" key="10">
    <source>
        <dbReference type="SAM" id="MobiDB-lite"/>
    </source>
</evidence>
<keyword evidence="2" id="KW-0723">Serine/threonine-protein kinase</keyword>
<dbReference type="SMART" id="SM00220">
    <property type="entry name" value="S_TKc"/>
    <property type="match status" value="1"/>
</dbReference>
<dbReference type="PANTHER" id="PTHR24361">
    <property type="entry name" value="MITOGEN-ACTIVATED KINASE KINASE KINASE"/>
    <property type="match status" value="1"/>
</dbReference>
<dbReference type="InterPro" id="IPR000719">
    <property type="entry name" value="Prot_kinase_dom"/>
</dbReference>
<feature type="region of interest" description="Disordered" evidence="10">
    <location>
        <begin position="890"/>
        <end position="933"/>
    </location>
</feature>
<evidence type="ECO:0000256" key="7">
    <source>
        <dbReference type="ARBA" id="ARBA00047899"/>
    </source>
</evidence>
<dbReference type="Proteomes" id="UP000265618">
    <property type="component" value="Unassembled WGS sequence"/>
</dbReference>
<dbReference type="InterPro" id="IPR053235">
    <property type="entry name" value="Ser_Thr_kinase"/>
</dbReference>
<dbReference type="SUPFAM" id="SSF50998">
    <property type="entry name" value="Quinoprotein alcohol dehydrogenase-like"/>
    <property type="match status" value="1"/>
</dbReference>
<evidence type="ECO:0000313" key="12">
    <source>
        <dbReference type="EMBL" id="GIQ82123.1"/>
    </source>
</evidence>
<dbReference type="EC" id="2.7.11.1" evidence="1"/>
<feature type="coiled-coil region" evidence="9">
    <location>
        <begin position="513"/>
        <end position="544"/>
    </location>
</feature>
<protein>
    <recommendedName>
        <fullName evidence="1">non-specific serine/threonine protein kinase</fullName>
        <ecNumber evidence="1">2.7.11.1</ecNumber>
    </recommendedName>
</protein>
<dbReference type="GO" id="GO:0005524">
    <property type="term" value="F:ATP binding"/>
    <property type="evidence" value="ECO:0007669"/>
    <property type="project" value="UniProtKB-KW"/>
</dbReference>